<protein>
    <submittedName>
        <fullName evidence="1">Uncharacterized protein</fullName>
    </submittedName>
</protein>
<dbReference type="Proteomes" id="UP001220256">
    <property type="component" value="Unassembled WGS sequence"/>
</dbReference>
<gene>
    <name evidence="1" type="ORF">N7505_010405</name>
</gene>
<reference evidence="1 2" key="1">
    <citation type="journal article" date="2023" name="IMA Fungus">
        <title>Comparative genomic study of the Penicillium genus elucidates a diverse pangenome and 15 lateral gene transfer events.</title>
        <authorList>
            <person name="Petersen C."/>
            <person name="Sorensen T."/>
            <person name="Nielsen M.R."/>
            <person name="Sondergaard T.E."/>
            <person name="Sorensen J.L."/>
            <person name="Fitzpatrick D.A."/>
            <person name="Frisvad J.C."/>
            <person name="Nielsen K.L."/>
        </authorList>
    </citation>
    <scope>NUCLEOTIDE SEQUENCE [LARGE SCALE GENOMIC DNA]</scope>
    <source>
        <strain evidence="1 2">IBT 3361</strain>
    </source>
</reference>
<organism evidence="1 2">
    <name type="scientific">Penicillium chrysogenum</name>
    <name type="common">Penicillium notatum</name>
    <dbReference type="NCBI Taxonomy" id="5076"/>
    <lineage>
        <taxon>Eukaryota</taxon>
        <taxon>Fungi</taxon>
        <taxon>Dikarya</taxon>
        <taxon>Ascomycota</taxon>
        <taxon>Pezizomycotina</taxon>
        <taxon>Eurotiomycetes</taxon>
        <taxon>Eurotiomycetidae</taxon>
        <taxon>Eurotiales</taxon>
        <taxon>Aspergillaceae</taxon>
        <taxon>Penicillium</taxon>
        <taxon>Penicillium chrysogenum species complex</taxon>
    </lineage>
</organism>
<proteinExistence type="predicted"/>
<name>A0ABQ8W3L6_PENCH</name>
<sequence length="95" mass="10947">MTQAVYLQWKVAAGSVVARCNAAFRIANRERRLSDFLESQKNPNTGEFDRHWDTIQGVRLGMNDVLLQTKEDWTYPVQTSKVVALIETRLIKQSH</sequence>
<comment type="caution">
    <text evidence="1">The sequence shown here is derived from an EMBL/GenBank/DDBJ whole genome shotgun (WGS) entry which is preliminary data.</text>
</comment>
<evidence type="ECO:0000313" key="2">
    <source>
        <dbReference type="Proteomes" id="UP001220256"/>
    </source>
</evidence>
<keyword evidence="2" id="KW-1185">Reference proteome</keyword>
<dbReference type="EMBL" id="JAPVEB010000010">
    <property type="protein sequence ID" value="KAJ5255254.1"/>
    <property type="molecule type" value="Genomic_DNA"/>
</dbReference>
<evidence type="ECO:0000313" key="1">
    <source>
        <dbReference type="EMBL" id="KAJ5255254.1"/>
    </source>
</evidence>
<accession>A0ABQ8W3L6</accession>